<dbReference type="Proteomes" id="UP000054893">
    <property type="component" value="Unassembled WGS sequence"/>
</dbReference>
<dbReference type="PANTHER" id="PTHR16222:SF24">
    <property type="entry name" value="ADP-RIBOSYLHYDROLASE ARH3"/>
    <property type="match status" value="1"/>
</dbReference>
<dbReference type="Pfam" id="PF03747">
    <property type="entry name" value="ADP_ribosyl_GH"/>
    <property type="match status" value="1"/>
</dbReference>
<evidence type="ECO:0000313" key="5">
    <source>
        <dbReference type="Proteomes" id="UP000054893"/>
    </source>
</evidence>
<dbReference type="GO" id="GO:0046872">
    <property type="term" value="F:metal ion binding"/>
    <property type="evidence" value="ECO:0007669"/>
    <property type="project" value="UniProtKB-KW"/>
</dbReference>
<evidence type="ECO:0000256" key="1">
    <source>
        <dbReference type="ARBA" id="ARBA00010702"/>
    </source>
</evidence>
<dbReference type="InterPro" id="IPR005502">
    <property type="entry name" value="Ribosyl_crysJ1"/>
</dbReference>
<sequence length="79" mass="8721">MLDTTWSARKALEEGLFEDAVRTAILLGHDTDTTSAVANGLTGIKYGIDGIPARWLKQLRRVKIVEPLAVRFLASVRAR</sequence>
<dbReference type="EMBL" id="FCOC02000002">
    <property type="protein sequence ID" value="SAL16450.1"/>
    <property type="molecule type" value="Genomic_DNA"/>
</dbReference>
<protein>
    <submittedName>
        <fullName evidence="4">Crystallin</fullName>
    </submittedName>
</protein>
<dbReference type="InterPro" id="IPR036705">
    <property type="entry name" value="Ribosyl_crysJ1_sf"/>
</dbReference>
<evidence type="ECO:0000313" key="4">
    <source>
        <dbReference type="EMBL" id="SAL16450.1"/>
    </source>
</evidence>
<feature type="binding site" evidence="3">
    <location>
        <position position="33"/>
    </location>
    <ligand>
        <name>Mg(2+)</name>
        <dbReference type="ChEBI" id="CHEBI:18420"/>
        <label>1</label>
    </ligand>
</feature>
<dbReference type="PANTHER" id="PTHR16222">
    <property type="entry name" value="ADP-RIBOSYLGLYCOHYDROLASE"/>
    <property type="match status" value="1"/>
</dbReference>
<keyword evidence="3" id="KW-0479">Metal-binding</keyword>
<evidence type="ECO:0000256" key="3">
    <source>
        <dbReference type="PIRSR" id="PIRSR605502-1"/>
    </source>
</evidence>
<keyword evidence="2" id="KW-0378">Hydrolase</keyword>
<organism evidence="4 5">
    <name type="scientific">Caballeronia sordidicola</name>
    <name type="common">Burkholderia sordidicola</name>
    <dbReference type="NCBI Taxonomy" id="196367"/>
    <lineage>
        <taxon>Bacteria</taxon>
        <taxon>Pseudomonadati</taxon>
        <taxon>Pseudomonadota</taxon>
        <taxon>Betaproteobacteria</taxon>
        <taxon>Burkholderiales</taxon>
        <taxon>Burkholderiaceae</taxon>
        <taxon>Caballeronia</taxon>
    </lineage>
</organism>
<dbReference type="GO" id="GO:0016787">
    <property type="term" value="F:hydrolase activity"/>
    <property type="evidence" value="ECO:0007669"/>
    <property type="project" value="UniProtKB-KW"/>
</dbReference>
<comment type="cofactor">
    <cofactor evidence="3">
        <name>Mg(2+)</name>
        <dbReference type="ChEBI" id="CHEBI:18420"/>
    </cofactor>
    <text evidence="3">Binds 2 magnesium ions per subunit.</text>
</comment>
<name>A0A158FBP1_CABSO</name>
<keyword evidence="3" id="KW-0460">Magnesium</keyword>
<comment type="similarity">
    <text evidence="1">Belongs to the ADP-ribosylglycohydrolase family.</text>
</comment>
<feature type="binding site" evidence="3">
    <location>
        <position position="32"/>
    </location>
    <ligand>
        <name>Mg(2+)</name>
        <dbReference type="ChEBI" id="CHEBI:18420"/>
        <label>1</label>
    </ligand>
</feature>
<proteinExistence type="inferred from homology"/>
<feature type="binding site" evidence="3">
    <location>
        <position position="30"/>
    </location>
    <ligand>
        <name>Mg(2+)</name>
        <dbReference type="ChEBI" id="CHEBI:18420"/>
        <label>1</label>
    </ligand>
</feature>
<evidence type="ECO:0000256" key="2">
    <source>
        <dbReference type="ARBA" id="ARBA00022801"/>
    </source>
</evidence>
<dbReference type="InterPro" id="IPR050792">
    <property type="entry name" value="ADP-ribosylglycohydrolase"/>
</dbReference>
<reference evidence="4 5" key="1">
    <citation type="submission" date="2016-01" db="EMBL/GenBank/DDBJ databases">
        <authorList>
            <person name="Oliw E.H."/>
        </authorList>
    </citation>
    <scope>NUCLEOTIDE SEQUENCE [LARGE SCALE GENOMIC DNA]</scope>
    <source>
        <strain evidence="4">LMG 22029</strain>
    </source>
</reference>
<dbReference type="AlphaFoldDB" id="A0A158FBP1"/>
<accession>A0A158FBP1</accession>
<gene>
    <name evidence="4" type="ORF">AWB64_00981</name>
</gene>
<dbReference type="Gene3D" id="1.10.4080.10">
    <property type="entry name" value="ADP-ribosylation/Crystallin J1"/>
    <property type="match status" value="1"/>
</dbReference>
<dbReference type="SUPFAM" id="SSF101478">
    <property type="entry name" value="ADP-ribosylglycohydrolase"/>
    <property type="match status" value="1"/>
</dbReference>